<dbReference type="EMBL" id="BMDO01000005">
    <property type="protein sequence ID" value="GGI50993.1"/>
    <property type="molecule type" value="Genomic_DNA"/>
</dbReference>
<dbReference type="Proteomes" id="UP000662074">
    <property type="component" value="Unassembled WGS sequence"/>
</dbReference>
<evidence type="ECO:0000313" key="2">
    <source>
        <dbReference type="Proteomes" id="UP000662074"/>
    </source>
</evidence>
<dbReference type="RefSeq" id="WP_188416650.1">
    <property type="nucleotide sequence ID" value="NZ_BMDO01000005.1"/>
</dbReference>
<protein>
    <recommendedName>
        <fullName evidence="3">Macroglobulin domain-containing protein</fullName>
    </recommendedName>
</protein>
<name>A0A917J8K3_9SPHI</name>
<evidence type="ECO:0008006" key="3">
    <source>
        <dbReference type="Google" id="ProtNLM"/>
    </source>
</evidence>
<sequence>MALAGLPGVAQVLPEVKSRFDAYQRTALQEKLYVHTNKNFYLTGEILWFKVYNVDGSFNRPFDMSKVAYVEVLNADHTPVMQAKIVLKDGVGSGSIYVPAAIANGNYTFRAYTSWMKNFSPEYFFEKSITIVNAQKSPEEAVVVNNKADDDVQFFPEGGHLVKGLNGKVGFKVTATTGKGVPAFMGAIVDQKNDTVVRFKPLKFGIGSFDFLPVAGNTYKAVLKINNQQVIKSIPAIEEQGYVMQASDKGSSWEINVQTAGIPAENVYLLAHNRQVIKQAQGAVLNNGQATFTLEKSKLDDGISHITLFNGRQQPVCERLVFKRPAKKLVINAQTDNPVYGTRKKVGLDIETKNQNQSLLAANLSVSVFQADSLQNLNEQDIASYLWLSSSLRGAIEGAGYYFEQGAENNEALNNLLITQGWRNFEWNKVLTGKPEIKYLPEYTGHIVTGKLTDAANGNAAKGITAYLAIPGTRVQLFPARSDSTGRLLFNTKDFYGLSEMVVQTNMQYDSTYKIQITNPFAEQYSATTLPAFKLNEGMQSALETNSLNMQVLNVYAAPKLRQFYDPGVDSVAFFGKPDKSYLLDNYVRFTTVEEVLREYTSWLTVAKRRGRFKVTMFNEVRLLEDDPLVLYNGIPVFDMNKAFAIDPLKVKKLDVVNTRYYYGPARFDGMLSFTGYKDDLAGFEIDPRALVIDYEGLQLQRKFYSPVYDTEEQRSSRLPDFRNALYWQPDALTNAQGKTSLSFYTSDQPGKYIGVIQGLTANGEAGSRYFTFEVKK</sequence>
<dbReference type="Gene3D" id="2.60.40.1930">
    <property type="match status" value="1"/>
</dbReference>
<evidence type="ECO:0000313" key="1">
    <source>
        <dbReference type="EMBL" id="GGI50993.1"/>
    </source>
</evidence>
<keyword evidence="2" id="KW-1185">Reference proteome</keyword>
<reference evidence="1" key="2">
    <citation type="submission" date="2020-09" db="EMBL/GenBank/DDBJ databases">
        <authorList>
            <person name="Sun Q."/>
            <person name="Sedlacek I."/>
        </authorList>
    </citation>
    <scope>NUCLEOTIDE SEQUENCE</scope>
    <source>
        <strain evidence="1">CCM 8711</strain>
    </source>
</reference>
<accession>A0A917J8K3</accession>
<gene>
    <name evidence="1" type="ORF">GCM10011425_22050</name>
</gene>
<dbReference type="AlphaFoldDB" id="A0A917J8K3"/>
<reference evidence="1" key="1">
    <citation type="journal article" date="2014" name="Int. J. Syst. Evol. Microbiol.">
        <title>Complete genome sequence of Corynebacterium casei LMG S-19264T (=DSM 44701T), isolated from a smear-ripened cheese.</title>
        <authorList>
            <consortium name="US DOE Joint Genome Institute (JGI-PGF)"/>
            <person name="Walter F."/>
            <person name="Albersmeier A."/>
            <person name="Kalinowski J."/>
            <person name="Ruckert C."/>
        </authorList>
    </citation>
    <scope>NUCLEOTIDE SEQUENCE</scope>
    <source>
        <strain evidence="1">CCM 8711</strain>
    </source>
</reference>
<proteinExistence type="predicted"/>
<comment type="caution">
    <text evidence="1">The sequence shown here is derived from an EMBL/GenBank/DDBJ whole genome shotgun (WGS) entry which is preliminary data.</text>
</comment>
<organism evidence="1 2">
    <name type="scientific">Mucilaginibacter galii</name>
    <dbReference type="NCBI Taxonomy" id="2005073"/>
    <lineage>
        <taxon>Bacteria</taxon>
        <taxon>Pseudomonadati</taxon>
        <taxon>Bacteroidota</taxon>
        <taxon>Sphingobacteriia</taxon>
        <taxon>Sphingobacteriales</taxon>
        <taxon>Sphingobacteriaceae</taxon>
        <taxon>Mucilaginibacter</taxon>
    </lineage>
</organism>